<dbReference type="InterPro" id="IPR011650">
    <property type="entry name" value="Peptidase_M20_dimer"/>
</dbReference>
<reference evidence="5" key="1">
    <citation type="submission" date="2019-05" db="EMBL/GenBank/DDBJ databases">
        <title>Complete Genome Sequence and Methylation Pattern of the Halophilic Archaeon Natrinema pallidum BOL6-1.</title>
        <authorList>
            <person name="DasSarma P."/>
            <person name="DasSarma B.P."/>
            <person name="DasSarma S.L."/>
            <person name="Martinez F.L."/>
            <person name="Guzman D."/>
            <person name="Roberts R.J."/>
            <person name="DasSarma S."/>
        </authorList>
    </citation>
    <scope>NUCLEOTIDE SEQUENCE [LARGE SCALE GENOMIC DNA]</scope>
    <source>
        <strain evidence="5">BOL6-1</strain>
    </source>
</reference>
<dbReference type="Gene3D" id="3.30.70.360">
    <property type="match status" value="1"/>
</dbReference>
<dbReference type="Pfam" id="PF01546">
    <property type="entry name" value="Peptidase_M20"/>
    <property type="match status" value="1"/>
</dbReference>
<accession>A0A4P9TK18</accession>
<dbReference type="PANTHER" id="PTHR43808">
    <property type="entry name" value="ACETYLORNITHINE DEACETYLASE"/>
    <property type="match status" value="1"/>
</dbReference>
<dbReference type="GeneID" id="96157271"/>
<evidence type="ECO:0000313" key="5">
    <source>
        <dbReference type="Proteomes" id="UP000307562"/>
    </source>
</evidence>
<dbReference type="InterPro" id="IPR036264">
    <property type="entry name" value="Bact_exopeptidase_dim_dom"/>
</dbReference>
<dbReference type="Gene3D" id="3.40.630.10">
    <property type="entry name" value="Zn peptidases"/>
    <property type="match status" value="1"/>
</dbReference>
<dbReference type="SUPFAM" id="SSF55031">
    <property type="entry name" value="Bacterial exopeptidase dimerisation domain"/>
    <property type="match status" value="1"/>
</dbReference>
<evidence type="ECO:0000259" key="3">
    <source>
        <dbReference type="Pfam" id="PF07687"/>
    </source>
</evidence>
<dbReference type="GO" id="GO:0016787">
    <property type="term" value="F:hydrolase activity"/>
    <property type="evidence" value="ECO:0007669"/>
    <property type="project" value="UniProtKB-KW"/>
</dbReference>
<dbReference type="InterPro" id="IPR002933">
    <property type="entry name" value="Peptidase_M20"/>
</dbReference>
<dbReference type="KEGG" id="npl:FGF80_14685"/>
<evidence type="ECO:0000313" key="4">
    <source>
        <dbReference type="EMBL" id="QCW04402.1"/>
    </source>
</evidence>
<dbReference type="AlphaFoldDB" id="A0A4P9TK18"/>
<dbReference type="GO" id="GO:0046872">
    <property type="term" value="F:metal ion binding"/>
    <property type="evidence" value="ECO:0007669"/>
    <property type="project" value="UniProtKB-KW"/>
</dbReference>
<protein>
    <submittedName>
        <fullName evidence="4">M20 family metallopeptidase</fullName>
    </submittedName>
</protein>
<dbReference type="Proteomes" id="UP000307562">
    <property type="component" value="Chromosome"/>
</dbReference>
<evidence type="ECO:0000256" key="1">
    <source>
        <dbReference type="ARBA" id="ARBA00022723"/>
    </source>
</evidence>
<dbReference type="CDD" id="cd08659">
    <property type="entry name" value="M20_ArgE_DapE-like"/>
    <property type="match status" value="1"/>
</dbReference>
<proteinExistence type="predicted"/>
<keyword evidence="2" id="KW-0378">Hydrolase</keyword>
<organism evidence="4 5">
    <name type="scientific">Natrinema pallidum</name>
    <dbReference type="NCBI Taxonomy" id="69527"/>
    <lineage>
        <taxon>Archaea</taxon>
        <taxon>Methanobacteriati</taxon>
        <taxon>Methanobacteriota</taxon>
        <taxon>Stenosarchaea group</taxon>
        <taxon>Halobacteria</taxon>
        <taxon>Halobacteriales</taxon>
        <taxon>Natrialbaceae</taxon>
        <taxon>Natrinema</taxon>
    </lineage>
</organism>
<dbReference type="RefSeq" id="WP_138654847.1">
    <property type="nucleotide sequence ID" value="NZ_CP040637.1"/>
</dbReference>
<keyword evidence="5" id="KW-1185">Reference proteome</keyword>
<dbReference type="SUPFAM" id="SSF53187">
    <property type="entry name" value="Zn-dependent exopeptidases"/>
    <property type="match status" value="1"/>
</dbReference>
<feature type="domain" description="Peptidase M20 dimerisation" evidence="3">
    <location>
        <begin position="179"/>
        <end position="287"/>
    </location>
</feature>
<dbReference type="Pfam" id="PF07687">
    <property type="entry name" value="M20_dimer"/>
    <property type="match status" value="1"/>
</dbReference>
<dbReference type="InterPro" id="IPR050072">
    <property type="entry name" value="Peptidase_M20A"/>
</dbReference>
<gene>
    <name evidence="4" type="ORF">FGF80_14685</name>
</gene>
<name>A0A4P9TK18_9EURY</name>
<evidence type="ECO:0000256" key="2">
    <source>
        <dbReference type="ARBA" id="ARBA00022801"/>
    </source>
</evidence>
<sequence>MTDADAAVDAGNADAFDPIDFLETAVQHPSHENVDPMREFLCETLANQGIEPHVDDAGNVLANRGRAIEDAETHVVLNTHIDTVSPHVPFDRDADAPEADGAPVVRGRGSCDAKGPLAALLSAFFAVDPTDGRVTLAVTPDEEVLSTGAHALVSNEQPPTRDADAVIVGEPTDLDVCTAAKGRFQGTIQLSGANAHAAEPDTGSNAVAALEPVLEAIRTFGERADAPPTHPQLGAATLTPTVVEGGEATNQVPADCALTVDRRSVPPETADDFHASLTAHLRAAVPDDVALAFRFTDRPTPFLEAWETDPDAAVVDVLADASGGAMRPFTAATEASYFASAAPTVVFGPGVLADDEGAVAHAPREYVRVDAVRKAARALEATVTELLEDRSPAGSQS</sequence>
<dbReference type="NCBIfam" id="NF006402">
    <property type="entry name" value="PRK08651.1-5"/>
    <property type="match status" value="1"/>
</dbReference>
<dbReference type="EMBL" id="CP040637">
    <property type="protein sequence ID" value="QCW04402.1"/>
    <property type="molecule type" value="Genomic_DNA"/>
</dbReference>
<keyword evidence="1" id="KW-0479">Metal-binding</keyword>